<keyword evidence="3" id="KW-0346">Stress response</keyword>
<dbReference type="Gene3D" id="2.60.40.790">
    <property type="match status" value="1"/>
</dbReference>
<keyword evidence="4" id="KW-1185">Reference proteome</keyword>
<dbReference type="InterPro" id="IPR044656">
    <property type="entry name" value="HSP14.7/HSP23.5/HSP23.6-like"/>
</dbReference>
<comment type="similarity">
    <text evidence="1">Belongs to the small heat shock protein (HSP20) family.</text>
</comment>
<evidence type="ECO:0000313" key="4">
    <source>
        <dbReference type="Proteomes" id="UP001558713"/>
    </source>
</evidence>
<organism evidence="3 4">
    <name type="scientific">Cardamine amara subsp. amara</name>
    <dbReference type="NCBI Taxonomy" id="228776"/>
    <lineage>
        <taxon>Eukaryota</taxon>
        <taxon>Viridiplantae</taxon>
        <taxon>Streptophyta</taxon>
        <taxon>Embryophyta</taxon>
        <taxon>Tracheophyta</taxon>
        <taxon>Spermatophyta</taxon>
        <taxon>Magnoliopsida</taxon>
        <taxon>eudicotyledons</taxon>
        <taxon>Gunneridae</taxon>
        <taxon>Pentapetalae</taxon>
        <taxon>rosids</taxon>
        <taxon>malvids</taxon>
        <taxon>Brassicales</taxon>
        <taxon>Brassicaceae</taxon>
        <taxon>Cardamineae</taxon>
        <taxon>Cardamine</taxon>
    </lineage>
</organism>
<dbReference type="AlphaFoldDB" id="A0ABD1C729"/>
<gene>
    <name evidence="3" type="ORF">V5N11_002810</name>
</gene>
<sequence length="87" mass="9472">MSAYETKRLSKGGLFLRIDMPGVPKDSFVVAVDGDGYVTVMGRAPATMHDLSGRHYVGKVAIVPRGYDGRQIKVNAKDGVVRLIIRP</sequence>
<dbReference type="EMBL" id="JBANAX010000042">
    <property type="protein sequence ID" value="KAL1225031.1"/>
    <property type="molecule type" value="Genomic_DNA"/>
</dbReference>
<dbReference type="PANTHER" id="PTHR46991">
    <property type="entry name" value="23.5 KDA HEAT SHOCK PROTEIN, MITOCHONDRIAL"/>
    <property type="match status" value="1"/>
</dbReference>
<feature type="domain" description="SHSP" evidence="2">
    <location>
        <begin position="1"/>
        <end position="87"/>
    </location>
</feature>
<dbReference type="PANTHER" id="PTHR46991:SF37">
    <property type="entry name" value="57 KDA HEAT SHOCK PROTEIN-RELATED"/>
    <property type="match status" value="1"/>
</dbReference>
<evidence type="ECO:0000256" key="1">
    <source>
        <dbReference type="PROSITE-ProRule" id="PRU00285"/>
    </source>
</evidence>
<dbReference type="PROSITE" id="PS01031">
    <property type="entry name" value="SHSP"/>
    <property type="match status" value="1"/>
</dbReference>
<accession>A0ABD1C729</accession>
<reference evidence="3 4" key="1">
    <citation type="submission" date="2024-04" db="EMBL/GenBank/DDBJ databases">
        <title>Genome assembly C_amara_ONT_v2.</title>
        <authorList>
            <person name="Yant L."/>
            <person name="Moore C."/>
            <person name="Slenker M."/>
        </authorList>
    </citation>
    <scope>NUCLEOTIDE SEQUENCE [LARGE SCALE GENOMIC DNA]</scope>
    <source>
        <tissue evidence="3">Leaf</tissue>
    </source>
</reference>
<name>A0ABD1C729_CARAN</name>
<evidence type="ECO:0000313" key="3">
    <source>
        <dbReference type="EMBL" id="KAL1225031.1"/>
    </source>
</evidence>
<dbReference type="InterPro" id="IPR008978">
    <property type="entry name" value="HSP20-like_chaperone"/>
</dbReference>
<dbReference type="InterPro" id="IPR002068">
    <property type="entry name" value="A-crystallin/Hsp20_dom"/>
</dbReference>
<protein>
    <submittedName>
        <fullName evidence="3">57 kDa heat shock protein</fullName>
    </submittedName>
</protein>
<proteinExistence type="inferred from homology"/>
<comment type="caution">
    <text evidence="3">The sequence shown here is derived from an EMBL/GenBank/DDBJ whole genome shotgun (WGS) entry which is preliminary data.</text>
</comment>
<dbReference type="Proteomes" id="UP001558713">
    <property type="component" value="Unassembled WGS sequence"/>
</dbReference>
<dbReference type="SUPFAM" id="SSF49764">
    <property type="entry name" value="HSP20-like chaperones"/>
    <property type="match status" value="1"/>
</dbReference>
<evidence type="ECO:0000259" key="2">
    <source>
        <dbReference type="PROSITE" id="PS01031"/>
    </source>
</evidence>
<dbReference type="CDD" id="cd00298">
    <property type="entry name" value="ACD_sHsps_p23-like"/>
    <property type="match status" value="1"/>
</dbReference>